<dbReference type="Proteomes" id="UP000285908">
    <property type="component" value="Unassembled WGS sequence"/>
</dbReference>
<reference evidence="2 3" key="1">
    <citation type="submission" date="2018-11" db="EMBL/GenBank/DDBJ databases">
        <title>Mesobaculum littorinae gen. nov., sp. nov., isolated from Littorina scabra that represents a novel genus of the order Rhodobacteraceae.</title>
        <authorList>
            <person name="Li F."/>
        </authorList>
    </citation>
    <scope>NUCLEOTIDE SEQUENCE [LARGE SCALE GENOMIC DNA]</scope>
    <source>
        <strain evidence="2 3">M0103</strain>
    </source>
</reference>
<protein>
    <submittedName>
        <fullName evidence="2">Uncharacterized protein</fullName>
    </submittedName>
</protein>
<comment type="caution">
    <text evidence="2">The sequence shown here is derived from an EMBL/GenBank/DDBJ whole genome shotgun (WGS) entry which is preliminary data.</text>
</comment>
<gene>
    <name evidence="2" type="ORF">EKE94_01400</name>
</gene>
<feature type="region of interest" description="Disordered" evidence="1">
    <location>
        <begin position="1"/>
        <end position="32"/>
    </location>
</feature>
<name>A0A438ALB9_9RHOB</name>
<evidence type="ECO:0000313" key="3">
    <source>
        <dbReference type="Proteomes" id="UP000285908"/>
    </source>
</evidence>
<dbReference type="RefSeq" id="WP_127904819.1">
    <property type="nucleotide sequence ID" value="NZ_RQXX01000001.1"/>
</dbReference>
<organism evidence="2 3">
    <name type="scientific">Mesobaculum littorinae</name>
    <dbReference type="NCBI Taxonomy" id="2486419"/>
    <lineage>
        <taxon>Bacteria</taxon>
        <taxon>Pseudomonadati</taxon>
        <taxon>Pseudomonadota</taxon>
        <taxon>Alphaproteobacteria</taxon>
        <taxon>Rhodobacterales</taxon>
        <taxon>Roseobacteraceae</taxon>
        <taxon>Mesobaculum</taxon>
    </lineage>
</organism>
<dbReference type="AlphaFoldDB" id="A0A438ALB9"/>
<keyword evidence="3" id="KW-1185">Reference proteome</keyword>
<accession>A0A438ALB9</accession>
<dbReference type="EMBL" id="RQXX01000001">
    <property type="protein sequence ID" value="RVV99377.1"/>
    <property type="molecule type" value="Genomic_DNA"/>
</dbReference>
<evidence type="ECO:0000313" key="2">
    <source>
        <dbReference type="EMBL" id="RVV99377.1"/>
    </source>
</evidence>
<proteinExistence type="predicted"/>
<evidence type="ECO:0000256" key="1">
    <source>
        <dbReference type="SAM" id="MobiDB-lite"/>
    </source>
</evidence>
<sequence>MKDHPELPDIWKGLRPVAAPPSPRTEGARFRARAARRARRLRRARMLRMLACLTGRPRRRGHKAPR</sequence>